<feature type="signal peptide" evidence="1">
    <location>
        <begin position="1"/>
        <end position="20"/>
    </location>
</feature>
<keyword evidence="1" id="KW-0732">Signal</keyword>
<proteinExistence type="predicted"/>
<keyword evidence="3" id="KW-1185">Reference proteome</keyword>
<sequence>MKCALLHWLFFLFFLFLHDSLDMKEKKKEKSVGCACIDGLHLFQTSMQEKSIPP</sequence>
<dbReference type="RefSeq" id="XP_067918161.1">
    <property type="nucleotide sequence ID" value="XM_068069863.1"/>
</dbReference>
<evidence type="ECO:0000313" key="3">
    <source>
        <dbReference type="Proteomes" id="UP000221165"/>
    </source>
</evidence>
<evidence type="ECO:0000256" key="1">
    <source>
        <dbReference type="SAM" id="SignalP"/>
    </source>
</evidence>
<dbReference type="EMBL" id="MIGC01005976">
    <property type="protein sequence ID" value="PHJ16432.1"/>
    <property type="molecule type" value="Genomic_DNA"/>
</dbReference>
<gene>
    <name evidence="2" type="ORF">CSUI_009754</name>
</gene>
<dbReference type="VEuPathDB" id="ToxoDB:CSUI_009754"/>
<feature type="chain" id="PRO_5012744985" evidence="1">
    <location>
        <begin position="21"/>
        <end position="54"/>
    </location>
</feature>
<dbReference type="AlphaFoldDB" id="A0A2C6KIV7"/>
<dbReference type="GeneID" id="94433074"/>
<protein>
    <submittedName>
        <fullName evidence="2">Uncharacterized protein</fullName>
    </submittedName>
</protein>
<reference evidence="2 3" key="1">
    <citation type="journal article" date="2017" name="Int. J. Parasitol.">
        <title>The genome of the protozoan parasite Cystoisospora suis and a reverse vaccinology approach to identify vaccine candidates.</title>
        <authorList>
            <person name="Palmieri N."/>
            <person name="Shrestha A."/>
            <person name="Ruttkowski B."/>
            <person name="Beck T."/>
            <person name="Vogl C."/>
            <person name="Tomley F."/>
            <person name="Blake D.P."/>
            <person name="Joachim A."/>
        </authorList>
    </citation>
    <scope>NUCLEOTIDE SEQUENCE [LARGE SCALE GENOMIC DNA]</scope>
    <source>
        <strain evidence="2 3">Wien I</strain>
    </source>
</reference>
<accession>A0A2C6KIV7</accession>
<dbReference type="Proteomes" id="UP000221165">
    <property type="component" value="Unassembled WGS sequence"/>
</dbReference>
<evidence type="ECO:0000313" key="2">
    <source>
        <dbReference type="EMBL" id="PHJ16432.1"/>
    </source>
</evidence>
<organism evidence="2 3">
    <name type="scientific">Cystoisospora suis</name>
    <dbReference type="NCBI Taxonomy" id="483139"/>
    <lineage>
        <taxon>Eukaryota</taxon>
        <taxon>Sar</taxon>
        <taxon>Alveolata</taxon>
        <taxon>Apicomplexa</taxon>
        <taxon>Conoidasida</taxon>
        <taxon>Coccidia</taxon>
        <taxon>Eucoccidiorida</taxon>
        <taxon>Eimeriorina</taxon>
        <taxon>Sarcocystidae</taxon>
        <taxon>Cystoisospora</taxon>
    </lineage>
</organism>
<name>A0A2C6KIV7_9APIC</name>
<comment type="caution">
    <text evidence="2">The sequence shown here is derived from an EMBL/GenBank/DDBJ whole genome shotgun (WGS) entry which is preliminary data.</text>
</comment>